<protein>
    <recommendedName>
        <fullName evidence="3">Hemopexin</fullName>
    </recommendedName>
</protein>
<dbReference type="Gene3D" id="2.110.10.10">
    <property type="entry name" value="Hemopexin-like domain"/>
    <property type="match status" value="1"/>
</dbReference>
<evidence type="ECO:0000313" key="2">
    <source>
        <dbReference type="Proteomes" id="UP000285378"/>
    </source>
</evidence>
<evidence type="ECO:0000313" key="1">
    <source>
        <dbReference type="EMBL" id="RON77737.1"/>
    </source>
</evidence>
<proteinExistence type="predicted"/>
<evidence type="ECO:0008006" key="3">
    <source>
        <dbReference type="Google" id="ProtNLM"/>
    </source>
</evidence>
<name>A0A423M6G6_PSEFL</name>
<dbReference type="Proteomes" id="UP000285378">
    <property type="component" value="Unassembled WGS sequence"/>
</dbReference>
<dbReference type="EMBL" id="MOBX01000015">
    <property type="protein sequence ID" value="RON77737.1"/>
    <property type="molecule type" value="Genomic_DNA"/>
</dbReference>
<accession>A0A423M6G6</accession>
<dbReference type="RefSeq" id="WP_123452922.1">
    <property type="nucleotide sequence ID" value="NZ_MOBX01000015.1"/>
</dbReference>
<sequence>MPQLKNFVAIDWRSGPDRIYFFFKDSDTYSRFDLGDNKVPASYPASVGASWDSFAPHAKDLRFGLTTTSFGWNTSSDEDIAWLFFYQGTTPMVCKYNQDNDQVDAFYKVSDSIWKPILPYFEKIIAGTWFQLTGHPFLFRFILNDGHYLSFNYKAKTLTYKSFGDYQLGALKPYKDRIITAAQNDRTFADSYWYIFLTDNQYLTYNIQSDRLVSGPKTINDANWPGLLRG</sequence>
<organism evidence="1 2">
    <name type="scientific">Pseudomonas fluorescens</name>
    <dbReference type="NCBI Taxonomy" id="294"/>
    <lineage>
        <taxon>Bacteria</taxon>
        <taxon>Pseudomonadati</taxon>
        <taxon>Pseudomonadota</taxon>
        <taxon>Gammaproteobacteria</taxon>
        <taxon>Pseudomonadales</taxon>
        <taxon>Pseudomonadaceae</taxon>
        <taxon>Pseudomonas</taxon>
    </lineage>
</organism>
<dbReference type="OrthoDB" id="1956004at2"/>
<gene>
    <name evidence="1" type="ORF">BK670_21045</name>
</gene>
<dbReference type="InterPro" id="IPR036375">
    <property type="entry name" value="Hemopexin-like_dom_sf"/>
</dbReference>
<dbReference type="AlphaFoldDB" id="A0A423M6G6"/>
<reference evidence="1 2" key="1">
    <citation type="submission" date="2016-10" db="EMBL/GenBank/DDBJ databases">
        <title>Comparative genome analysis of multiple Pseudomonas spp. focuses on biocontrol and plant growth promoting traits.</title>
        <authorList>
            <person name="Tao X.-Y."/>
            <person name="Taylor C.G."/>
        </authorList>
    </citation>
    <scope>NUCLEOTIDE SEQUENCE [LARGE SCALE GENOMIC DNA]</scope>
    <source>
        <strain evidence="1 2">28B5</strain>
    </source>
</reference>
<comment type="caution">
    <text evidence="1">The sequence shown here is derived from an EMBL/GenBank/DDBJ whole genome shotgun (WGS) entry which is preliminary data.</text>
</comment>